<dbReference type="Proteomes" id="UP001143509">
    <property type="component" value="Unassembled WGS sequence"/>
</dbReference>
<keyword evidence="3" id="KW-1185">Reference proteome</keyword>
<protein>
    <submittedName>
        <fullName evidence="2">Uncharacterized protein</fullName>
    </submittedName>
</protein>
<feature type="chain" id="PRO_5047052499" evidence="1">
    <location>
        <begin position="20"/>
        <end position="194"/>
    </location>
</feature>
<name>A0ABQ5TA39_9CAUL</name>
<accession>A0ABQ5TA39</accession>
<comment type="caution">
    <text evidence="2">The sequence shown here is derived from an EMBL/GenBank/DDBJ whole genome shotgun (WGS) entry which is preliminary data.</text>
</comment>
<organism evidence="2 3">
    <name type="scientific">Brevundimonas intermedia</name>
    <dbReference type="NCBI Taxonomy" id="74315"/>
    <lineage>
        <taxon>Bacteria</taxon>
        <taxon>Pseudomonadati</taxon>
        <taxon>Pseudomonadota</taxon>
        <taxon>Alphaproteobacteria</taxon>
        <taxon>Caulobacterales</taxon>
        <taxon>Caulobacteraceae</taxon>
        <taxon>Brevundimonas</taxon>
    </lineage>
</organism>
<evidence type="ECO:0000313" key="2">
    <source>
        <dbReference type="EMBL" id="GLK48990.1"/>
    </source>
</evidence>
<sequence length="194" mass="20414">MLRAVIATACLAVAIPANAQTQSPVANAFIDLCVDGRGAVGHVTDRATSQGWRKLPDGLIPNLGLPFTSKQAWVNSSAANPVTVIAGVFDMPANNAAIHMTTCVVVSQPAISASPISPDPHVAFSEWLEMAPDPRFTNSEQTAFGFTTEGQERRSLQGLSDLAVTQAVANGRVTVITLMGRGTDRIMIYVAPSL</sequence>
<gene>
    <name evidence="2" type="ORF">GCM10017620_19630</name>
</gene>
<evidence type="ECO:0000313" key="3">
    <source>
        <dbReference type="Proteomes" id="UP001143509"/>
    </source>
</evidence>
<proteinExistence type="predicted"/>
<evidence type="ECO:0000256" key="1">
    <source>
        <dbReference type="SAM" id="SignalP"/>
    </source>
</evidence>
<dbReference type="EMBL" id="BSFD01000005">
    <property type="protein sequence ID" value="GLK48990.1"/>
    <property type="molecule type" value="Genomic_DNA"/>
</dbReference>
<feature type="signal peptide" evidence="1">
    <location>
        <begin position="1"/>
        <end position="19"/>
    </location>
</feature>
<reference evidence="2" key="2">
    <citation type="submission" date="2023-01" db="EMBL/GenBank/DDBJ databases">
        <authorList>
            <person name="Sun Q."/>
            <person name="Evtushenko L."/>
        </authorList>
    </citation>
    <scope>NUCLEOTIDE SEQUENCE</scope>
    <source>
        <strain evidence="2">VKM B-1499</strain>
    </source>
</reference>
<keyword evidence="1" id="KW-0732">Signal</keyword>
<reference evidence="2" key="1">
    <citation type="journal article" date="2014" name="Int. J. Syst. Evol. Microbiol.">
        <title>Complete genome of a new Firmicutes species belonging to the dominant human colonic microbiota ('Ruminococcus bicirculans') reveals two chromosomes and a selective capacity to utilize plant glucans.</title>
        <authorList>
            <consortium name="NISC Comparative Sequencing Program"/>
            <person name="Wegmann U."/>
            <person name="Louis P."/>
            <person name="Goesmann A."/>
            <person name="Henrissat B."/>
            <person name="Duncan S.H."/>
            <person name="Flint H.J."/>
        </authorList>
    </citation>
    <scope>NUCLEOTIDE SEQUENCE</scope>
    <source>
        <strain evidence="2">VKM B-1499</strain>
    </source>
</reference>
<dbReference type="RefSeq" id="WP_271165195.1">
    <property type="nucleotide sequence ID" value="NZ_BSFD01000005.1"/>
</dbReference>